<evidence type="ECO:0000313" key="1">
    <source>
        <dbReference type="EMBL" id="QDE39812.1"/>
    </source>
</evidence>
<dbReference type="KEGG" id="lpy:FIV34_11635"/>
<dbReference type="Pfam" id="PF14022">
    <property type="entry name" value="DUF4238"/>
    <property type="match status" value="1"/>
</dbReference>
<organism evidence="1 2">
    <name type="scientific">Luteibacter pinisoli</name>
    <dbReference type="NCBI Taxonomy" id="2589080"/>
    <lineage>
        <taxon>Bacteria</taxon>
        <taxon>Pseudomonadati</taxon>
        <taxon>Pseudomonadota</taxon>
        <taxon>Gammaproteobacteria</taxon>
        <taxon>Lysobacterales</taxon>
        <taxon>Rhodanobacteraceae</taxon>
        <taxon>Luteibacter</taxon>
    </lineage>
</organism>
<proteinExistence type="predicted"/>
<dbReference type="InterPro" id="IPR025332">
    <property type="entry name" value="DUF4238"/>
</dbReference>
<gene>
    <name evidence="1" type="ORF">FIV34_11635</name>
</gene>
<sequence>MASNKNQHFVPRCYLKAFTQGGGGAAINLFNLDRRRSISGAPVKNQCSGDYFYGEDLEIERALQDIEGAYANLLAKVLSPGYQLTDEGRHLLTFFWVIQYLRTEAASRRSIEFSIELEELAADSDQVPRLGIREAVRLSMEAFPEAAKNVADLKVRLVRNRTELPFVVCDDPAIIASRWHAVDPRAKGVTYGVGSSGVILLLPLSPDVLFLAFDPSMYSISSANGWVETRREDDIRALNDHQFLNARANLYFRDWDFRNYLETESEVLLDRRPAARHRVTYAVPTDAPEGWERYKVVNYKPGPKDGKALMHVQSVQPVPRQWPSFLGWRADGSVYSNGTGVGFLRRGVTLLHGGKFKKLPSRST</sequence>
<accession>A0A4Y5Z384</accession>
<reference evidence="1 2" key="1">
    <citation type="submission" date="2019-06" db="EMBL/GenBank/DDBJ databases">
        <title>A complete genome sequence for Luteibacter pinisoli MAH-14.</title>
        <authorList>
            <person name="Baltrus D.A."/>
        </authorList>
    </citation>
    <scope>NUCLEOTIDE SEQUENCE [LARGE SCALE GENOMIC DNA]</scope>
    <source>
        <strain evidence="1 2">MAH-14</strain>
    </source>
</reference>
<keyword evidence="2" id="KW-1185">Reference proteome</keyword>
<dbReference type="EMBL" id="CP041046">
    <property type="protein sequence ID" value="QDE39812.1"/>
    <property type="molecule type" value="Genomic_DNA"/>
</dbReference>
<dbReference type="AlphaFoldDB" id="A0A4Y5Z384"/>
<dbReference type="RefSeq" id="WP_139982899.1">
    <property type="nucleotide sequence ID" value="NZ_CP041046.1"/>
</dbReference>
<dbReference type="Proteomes" id="UP000316093">
    <property type="component" value="Chromosome"/>
</dbReference>
<evidence type="ECO:0000313" key="2">
    <source>
        <dbReference type="Proteomes" id="UP000316093"/>
    </source>
</evidence>
<name>A0A4Y5Z384_9GAMM</name>
<dbReference type="OrthoDB" id="9148269at2"/>
<protein>
    <submittedName>
        <fullName evidence="1">DUF4238 domain-containing protein</fullName>
    </submittedName>
</protein>